<keyword evidence="3" id="KW-1185">Reference proteome</keyword>
<dbReference type="STRING" id="30069.A0A182XXG4"/>
<dbReference type="VEuPathDB" id="VectorBase:ASTEI20_042652"/>
<organism evidence="2 3">
    <name type="scientific">Anopheles stephensi</name>
    <name type="common">Indo-Pakistan malaria mosquito</name>
    <dbReference type="NCBI Taxonomy" id="30069"/>
    <lineage>
        <taxon>Eukaryota</taxon>
        <taxon>Metazoa</taxon>
        <taxon>Ecdysozoa</taxon>
        <taxon>Arthropoda</taxon>
        <taxon>Hexapoda</taxon>
        <taxon>Insecta</taxon>
        <taxon>Pterygota</taxon>
        <taxon>Neoptera</taxon>
        <taxon>Endopterygota</taxon>
        <taxon>Diptera</taxon>
        <taxon>Nematocera</taxon>
        <taxon>Culicoidea</taxon>
        <taxon>Culicidae</taxon>
        <taxon>Anophelinae</taxon>
        <taxon>Anopheles</taxon>
    </lineage>
</organism>
<reference evidence="3" key="1">
    <citation type="journal article" date="2014" name="Genome Biol.">
        <title>Genome analysis of a major urban malaria vector mosquito, Anopheles stephensi.</title>
        <authorList>
            <person name="Jiang X."/>
            <person name="Peery A."/>
            <person name="Hall A.B."/>
            <person name="Sharma A."/>
            <person name="Chen X.G."/>
            <person name="Waterhouse R.M."/>
            <person name="Komissarov A."/>
            <person name="Riehle M.M."/>
            <person name="Shouche Y."/>
            <person name="Sharakhova M.V."/>
            <person name="Lawson D."/>
            <person name="Pakpour N."/>
            <person name="Arensburger P."/>
            <person name="Davidson V.L."/>
            <person name="Eiglmeier K."/>
            <person name="Emrich S."/>
            <person name="George P."/>
            <person name="Kennedy R.C."/>
            <person name="Mane S.P."/>
            <person name="Maslen G."/>
            <person name="Oringanje C."/>
            <person name="Qi Y."/>
            <person name="Settlage R."/>
            <person name="Tojo M."/>
            <person name="Tubio J.M."/>
            <person name="Unger M.F."/>
            <person name="Wang B."/>
            <person name="Vernick K.D."/>
            <person name="Ribeiro J.M."/>
            <person name="James A.A."/>
            <person name="Michel K."/>
            <person name="Riehle M.A."/>
            <person name="Luckhart S."/>
            <person name="Sharakhov I.V."/>
            <person name="Tu Z."/>
        </authorList>
    </citation>
    <scope>NUCLEOTIDE SEQUENCE [LARGE SCALE GENOMIC DNA]</scope>
    <source>
        <strain evidence="3">Indian</strain>
    </source>
</reference>
<proteinExistence type="predicted"/>
<dbReference type="AlphaFoldDB" id="A0A182XXG4"/>
<evidence type="ECO:0000259" key="1">
    <source>
        <dbReference type="SMART" id="SM00587"/>
    </source>
</evidence>
<dbReference type="Pfam" id="PF02958">
    <property type="entry name" value="EcKL"/>
    <property type="match status" value="1"/>
</dbReference>
<dbReference type="Proteomes" id="UP000076408">
    <property type="component" value="Unassembled WGS sequence"/>
</dbReference>
<protein>
    <submittedName>
        <fullName evidence="2">CHK domain-containing protein</fullName>
    </submittedName>
</protein>
<dbReference type="InterPro" id="IPR015897">
    <property type="entry name" value="CHK_kinase-like"/>
</dbReference>
<dbReference type="OMA" id="VMPKVEQ"/>
<evidence type="ECO:0000313" key="2">
    <source>
        <dbReference type="EnsemblMetazoa" id="ASTEI00900-PA"/>
    </source>
</evidence>
<dbReference type="InterPro" id="IPR004119">
    <property type="entry name" value="EcKL"/>
</dbReference>
<dbReference type="VEuPathDB" id="VectorBase:ASTEI00900"/>
<evidence type="ECO:0000313" key="3">
    <source>
        <dbReference type="Proteomes" id="UP000076408"/>
    </source>
</evidence>
<feature type="domain" description="CHK kinase-like" evidence="1">
    <location>
        <begin position="136"/>
        <end position="328"/>
    </location>
</feature>
<name>A0A182XXG4_ANOST</name>
<dbReference type="PANTHER" id="PTHR11012:SF19">
    <property type="entry name" value="CHK KINASE-LIKE DOMAIN-CONTAINING PROTEIN"/>
    <property type="match status" value="1"/>
</dbReference>
<reference evidence="2" key="2">
    <citation type="submission" date="2020-05" db="UniProtKB">
        <authorList>
            <consortium name="EnsemblMetazoa"/>
        </authorList>
    </citation>
    <scope>IDENTIFICATION</scope>
    <source>
        <strain evidence="2">Indian</strain>
    </source>
</reference>
<accession>A0A182XXG4</accession>
<dbReference type="EnsemblMetazoa" id="ASTEI00900-RA">
    <property type="protein sequence ID" value="ASTEI00900-PA"/>
    <property type="gene ID" value="ASTEI00900"/>
</dbReference>
<dbReference type="SUPFAM" id="SSF56112">
    <property type="entry name" value="Protein kinase-like (PK-like)"/>
    <property type="match status" value="1"/>
</dbReference>
<sequence>MDPATLEEKYPFITKDYLEGILRREQCESAIKVESFKVIAPLAKGENYSSDILRVTVNYTTGSHNHRSTTQSYIIKVSFARDEDADLLDAYDVFKREIAAYDVVMPKVEQLLSSIGYSKRLAPAAHAIHATTIKHFVFEDLSLQGYKPVGRAEGLNFRQLQLVLEKIAKFHAATAVLYSIDEDSMASHHYRNISEDVPHFYPLFQNSVVACGEQAAGWPTTQGRIADKLRALEQTIIAKGCRVYTRCESDFNVLNHGDLWVNNVMLKSEPSGKPIDAILVDYATGFFGSPAIDLSYLLFTSAANEVTVEDFDLLLQHYHAELVDTLTKLKYGKKVPTLLDIQIEMLRKGHNGVMFSTFLIPLRLLEDTSNADLGGLLGKTEEAIAFRKRLFSHPKYRDRMEYLLNFFDRKGYLD</sequence>
<dbReference type="Gene3D" id="3.90.1200.10">
    <property type="match status" value="1"/>
</dbReference>
<dbReference type="PANTHER" id="PTHR11012">
    <property type="entry name" value="PROTEIN KINASE-LIKE DOMAIN-CONTAINING"/>
    <property type="match status" value="1"/>
</dbReference>
<dbReference type="SMART" id="SM00587">
    <property type="entry name" value="CHK"/>
    <property type="match status" value="1"/>
</dbReference>
<dbReference type="VEuPathDB" id="VectorBase:ASTE008786"/>
<dbReference type="InterPro" id="IPR011009">
    <property type="entry name" value="Kinase-like_dom_sf"/>
</dbReference>